<proteinExistence type="inferred from homology"/>
<dbReference type="InterPro" id="IPR006015">
    <property type="entry name" value="Universal_stress_UspA"/>
</dbReference>
<evidence type="ECO:0000256" key="1">
    <source>
        <dbReference type="ARBA" id="ARBA00008791"/>
    </source>
</evidence>
<evidence type="ECO:0000313" key="4">
    <source>
        <dbReference type="Proteomes" id="UP000186108"/>
    </source>
</evidence>
<dbReference type="PATRIC" id="fig|37919.13.peg.3690"/>
<gene>
    <name evidence="3" type="ORF">R1CP_17780</name>
</gene>
<dbReference type="CDD" id="cd00293">
    <property type="entry name" value="USP-like"/>
    <property type="match status" value="1"/>
</dbReference>
<dbReference type="Pfam" id="PF00582">
    <property type="entry name" value="Usp"/>
    <property type="match status" value="2"/>
</dbReference>
<dbReference type="PANTHER" id="PTHR46268:SF6">
    <property type="entry name" value="UNIVERSAL STRESS PROTEIN UP12"/>
    <property type="match status" value="1"/>
</dbReference>
<dbReference type="Proteomes" id="UP000186108">
    <property type="component" value="Chromosome"/>
</dbReference>
<protein>
    <submittedName>
        <fullName evidence="3">Universal stress protein</fullName>
    </submittedName>
</protein>
<reference evidence="3 4" key="1">
    <citation type="submission" date="2014-07" db="EMBL/GenBank/DDBJ databases">
        <authorList>
            <person name="Zhang J.E."/>
            <person name="Yang H."/>
            <person name="Guo J."/>
            <person name="Deng Z."/>
            <person name="Luo H."/>
            <person name="Luo M."/>
            <person name="Zhao B."/>
        </authorList>
    </citation>
    <scope>NUCLEOTIDE SEQUENCE [LARGE SCALE GENOMIC DNA]</scope>
    <source>
        <strain evidence="3 4">1CP</strain>
    </source>
</reference>
<dbReference type="SUPFAM" id="SSF52402">
    <property type="entry name" value="Adenine nucleotide alpha hydrolases-like"/>
    <property type="match status" value="2"/>
</dbReference>
<dbReference type="AlphaFoldDB" id="A0A1B1K6H8"/>
<evidence type="ECO:0000259" key="2">
    <source>
        <dbReference type="Pfam" id="PF00582"/>
    </source>
</evidence>
<feature type="domain" description="UspA" evidence="2">
    <location>
        <begin position="157"/>
        <end position="290"/>
    </location>
</feature>
<dbReference type="Gene3D" id="3.40.50.620">
    <property type="entry name" value="HUPs"/>
    <property type="match status" value="2"/>
</dbReference>
<name>A0A1B1K6H8_RHOOP</name>
<dbReference type="EMBL" id="CP009111">
    <property type="protein sequence ID" value="ANS28242.1"/>
    <property type="molecule type" value="Genomic_DNA"/>
</dbReference>
<dbReference type="InterPro" id="IPR006016">
    <property type="entry name" value="UspA"/>
</dbReference>
<sequence>MTDARTPSLEPIVVGVDGSTAARAAARWAAAVAEKQGTTLHLVHVLPPPPVFYAEPRPLPSEDEDRIAAETLLAGALRGIRADRRALAVECSSPTGPTAADILLPLADSASMVVIGSRERGPVEGYLNATALRLAHHSPCPVVVWRGAEEHAIPDRRAVVVGVDGSRCSVAAVADAFQFAGRFDAPLIAVHSWRSDFPHDTENDAVGVGACRREGAVLAESLAGWVEQYPDVVVREIVESGGAGEVLLRWCEDAQLLVVGSHGHGALGRAILGSTSQDMLHRARCPVMISKVHRDTGSVHDRATEFGDRGHR</sequence>
<dbReference type="RefSeq" id="WP_065491059.1">
    <property type="nucleotide sequence ID" value="NZ_CP009111.1"/>
</dbReference>
<accession>A0A1B1K6H8</accession>
<dbReference type="PRINTS" id="PR01438">
    <property type="entry name" value="UNVRSLSTRESS"/>
</dbReference>
<evidence type="ECO:0000313" key="3">
    <source>
        <dbReference type="EMBL" id="ANS28242.1"/>
    </source>
</evidence>
<comment type="similarity">
    <text evidence="1">Belongs to the universal stress protein A family.</text>
</comment>
<dbReference type="InterPro" id="IPR014729">
    <property type="entry name" value="Rossmann-like_a/b/a_fold"/>
</dbReference>
<dbReference type="PANTHER" id="PTHR46268">
    <property type="entry name" value="STRESS RESPONSE PROTEIN NHAX"/>
    <property type="match status" value="1"/>
</dbReference>
<organism evidence="3 4">
    <name type="scientific">Rhodococcus opacus</name>
    <name type="common">Nocardia opaca</name>
    <dbReference type="NCBI Taxonomy" id="37919"/>
    <lineage>
        <taxon>Bacteria</taxon>
        <taxon>Bacillati</taxon>
        <taxon>Actinomycetota</taxon>
        <taxon>Actinomycetes</taxon>
        <taxon>Mycobacteriales</taxon>
        <taxon>Nocardiaceae</taxon>
        <taxon>Rhodococcus</taxon>
    </lineage>
</organism>
<feature type="domain" description="UspA" evidence="2">
    <location>
        <begin position="11"/>
        <end position="145"/>
    </location>
</feature>